<feature type="transmembrane region" description="Helical" evidence="1">
    <location>
        <begin position="61"/>
        <end position="79"/>
    </location>
</feature>
<feature type="transmembrane region" description="Helical" evidence="1">
    <location>
        <begin position="147"/>
        <end position="171"/>
    </location>
</feature>
<feature type="transmembrane region" description="Helical" evidence="1">
    <location>
        <begin position="183"/>
        <end position="205"/>
    </location>
</feature>
<keyword evidence="1" id="KW-0472">Membrane</keyword>
<dbReference type="Gene3D" id="3.30.565.10">
    <property type="entry name" value="Histidine kinase-like ATPase, C-terminal domain"/>
    <property type="match status" value="1"/>
</dbReference>
<dbReference type="Pfam" id="PF14501">
    <property type="entry name" value="HATPase_c_5"/>
    <property type="match status" value="1"/>
</dbReference>
<keyword evidence="1" id="KW-1133">Transmembrane helix</keyword>
<feature type="transmembrane region" description="Helical" evidence="1">
    <location>
        <begin position="117"/>
        <end position="135"/>
    </location>
</feature>
<dbReference type="SUPFAM" id="SSF55874">
    <property type="entry name" value="ATPase domain of HSP90 chaperone/DNA topoisomerase II/histidine kinase"/>
    <property type="match status" value="1"/>
</dbReference>
<keyword evidence="1" id="KW-0812">Transmembrane</keyword>
<dbReference type="InterPro" id="IPR032834">
    <property type="entry name" value="NatK-like_C"/>
</dbReference>
<feature type="transmembrane region" description="Helical" evidence="1">
    <location>
        <begin position="86"/>
        <end position="105"/>
    </location>
</feature>
<gene>
    <name evidence="3" type="ORF">H8Z76_04570</name>
</gene>
<feature type="transmembrane region" description="Helical" evidence="1">
    <location>
        <begin position="6"/>
        <end position="24"/>
    </location>
</feature>
<dbReference type="RefSeq" id="WP_186981774.1">
    <property type="nucleotide sequence ID" value="NZ_JACOQH010000002.1"/>
</dbReference>
<dbReference type="Proteomes" id="UP000621540">
    <property type="component" value="Unassembled WGS sequence"/>
</dbReference>
<evidence type="ECO:0000313" key="4">
    <source>
        <dbReference type="Proteomes" id="UP000621540"/>
    </source>
</evidence>
<organism evidence="3 4">
    <name type="scientific">Roseburia yibonii</name>
    <dbReference type="NCBI Taxonomy" id="2763063"/>
    <lineage>
        <taxon>Bacteria</taxon>
        <taxon>Bacillati</taxon>
        <taxon>Bacillota</taxon>
        <taxon>Clostridia</taxon>
        <taxon>Lachnospirales</taxon>
        <taxon>Lachnospiraceae</taxon>
        <taxon>Roseburia</taxon>
    </lineage>
</organism>
<sequence length="425" mass="49075">MIIFFLSGNFFCQLLEFLCLYLHGCGIYSINLKKNLKRVLTCFPLLLLSTASTLLPYHALFTVFIIFACSLFAFMYIFQDCPLNKLFIYLIIYIMIVFIQLLSIPLIQLCRIPQDSILMPLFGNSFCLLISVIHYRLGRLELIYKFIVSAGVTAKIFLGNSFILIFCIVNYVKQSTADILHNFFFLFLISLLIVCINGVIIYGSLKIHKQKQQIEMYHSYLPIVEQLIDQVRETQHAHNNSIQAIRMLPATCHDYETLSRELTDYTDYLISQNAPVALLKINMKMIAGFLYHKILRAEILKKKFELEIRNYCLKTNTPEYDLITMFGVLIDNAIEASNEGDTVYAVLDSRDNRVLFQIKNIGPKLTPEFSSKIFQKGYTTKKETKKSHGIGLHQLKRMTDYYHGEILLSNETDAGHTWLCFSLTI</sequence>
<evidence type="ECO:0000259" key="2">
    <source>
        <dbReference type="SMART" id="SM00387"/>
    </source>
</evidence>
<dbReference type="InterPro" id="IPR036890">
    <property type="entry name" value="HATPase_C_sf"/>
</dbReference>
<accession>A0ABR7I8P8</accession>
<reference evidence="3 4" key="1">
    <citation type="submission" date="2020-08" db="EMBL/GenBank/DDBJ databases">
        <title>Genome public.</title>
        <authorList>
            <person name="Liu C."/>
            <person name="Sun Q."/>
        </authorList>
    </citation>
    <scope>NUCLEOTIDE SEQUENCE [LARGE SCALE GENOMIC DNA]</scope>
    <source>
        <strain evidence="3 4">BX0805</strain>
    </source>
</reference>
<protein>
    <submittedName>
        <fullName evidence="3">GHKL domain-containing protein</fullName>
    </submittedName>
</protein>
<name>A0ABR7I8P8_9FIRM</name>
<keyword evidence="4" id="KW-1185">Reference proteome</keyword>
<evidence type="ECO:0000256" key="1">
    <source>
        <dbReference type="SAM" id="Phobius"/>
    </source>
</evidence>
<dbReference type="EMBL" id="JACOQH010000002">
    <property type="protein sequence ID" value="MBC5753311.1"/>
    <property type="molecule type" value="Genomic_DNA"/>
</dbReference>
<dbReference type="PANTHER" id="PTHR40448">
    <property type="entry name" value="TWO-COMPONENT SENSOR HISTIDINE KINASE"/>
    <property type="match status" value="1"/>
</dbReference>
<dbReference type="SMART" id="SM00387">
    <property type="entry name" value="HATPase_c"/>
    <property type="match status" value="1"/>
</dbReference>
<feature type="transmembrane region" description="Helical" evidence="1">
    <location>
        <begin position="36"/>
        <end position="55"/>
    </location>
</feature>
<comment type="caution">
    <text evidence="3">The sequence shown here is derived from an EMBL/GenBank/DDBJ whole genome shotgun (WGS) entry which is preliminary data.</text>
</comment>
<proteinExistence type="predicted"/>
<dbReference type="InterPro" id="IPR003594">
    <property type="entry name" value="HATPase_dom"/>
</dbReference>
<evidence type="ECO:0000313" key="3">
    <source>
        <dbReference type="EMBL" id="MBC5753311.1"/>
    </source>
</evidence>
<dbReference type="PANTHER" id="PTHR40448:SF1">
    <property type="entry name" value="TWO-COMPONENT SENSOR HISTIDINE KINASE"/>
    <property type="match status" value="1"/>
</dbReference>
<feature type="domain" description="Histidine kinase/HSP90-like ATPase" evidence="2">
    <location>
        <begin position="317"/>
        <end position="425"/>
    </location>
</feature>